<evidence type="ECO:0000313" key="1">
    <source>
        <dbReference type="EMBL" id="KOX76023.1"/>
    </source>
</evidence>
<dbReference type="AlphaFoldDB" id="A0A0M9A4X9"/>
<reference evidence="1 2" key="1">
    <citation type="submission" date="2015-07" db="EMBL/GenBank/DDBJ databases">
        <title>The genome of Melipona quadrifasciata.</title>
        <authorList>
            <person name="Pan H."/>
            <person name="Kapheim K."/>
        </authorList>
    </citation>
    <scope>NUCLEOTIDE SEQUENCE [LARGE SCALE GENOMIC DNA]</scope>
    <source>
        <strain evidence="1">0111107301</strain>
        <tissue evidence="1">Whole body</tissue>
    </source>
</reference>
<dbReference type="Proteomes" id="UP000053105">
    <property type="component" value="Unassembled WGS sequence"/>
</dbReference>
<proteinExistence type="predicted"/>
<gene>
    <name evidence="1" type="ORF">WN51_12510</name>
</gene>
<organism evidence="1 2">
    <name type="scientific">Melipona quadrifasciata</name>
    <dbReference type="NCBI Taxonomy" id="166423"/>
    <lineage>
        <taxon>Eukaryota</taxon>
        <taxon>Metazoa</taxon>
        <taxon>Ecdysozoa</taxon>
        <taxon>Arthropoda</taxon>
        <taxon>Hexapoda</taxon>
        <taxon>Insecta</taxon>
        <taxon>Pterygota</taxon>
        <taxon>Neoptera</taxon>
        <taxon>Endopterygota</taxon>
        <taxon>Hymenoptera</taxon>
        <taxon>Apocrita</taxon>
        <taxon>Aculeata</taxon>
        <taxon>Apoidea</taxon>
        <taxon>Anthophila</taxon>
        <taxon>Apidae</taxon>
        <taxon>Melipona</taxon>
    </lineage>
</organism>
<sequence>MFDIHGQAEFAFLVSKVPTTLSRSNDEGSERTGQRERGVEELKWNENASIWSPDVWSTDEWVKLTLCTNDVNTVLHDRRLVNNSGERERGEREREREPSAVRFFILLEETLQKSYFD</sequence>
<protein>
    <submittedName>
        <fullName evidence="1">Uncharacterized protein</fullName>
    </submittedName>
</protein>
<dbReference type="EMBL" id="KQ435755">
    <property type="protein sequence ID" value="KOX76023.1"/>
    <property type="molecule type" value="Genomic_DNA"/>
</dbReference>
<evidence type="ECO:0000313" key="2">
    <source>
        <dbReference type="Proteomes" id="UP000053105"/>
    </source>
</evidence>
<name>A0A0M9A4X9_9HYME</name>
<accession>A0A0M9A4X9</accession>
<keyword evidence="2" id="KW-1185">Reference proteome</keyword>